<evidence type="ECO:0000313" key="1">
    <source>
        <dbReference type="EMBL" id="MTS51740.1"/>
    </source>
</evidence>
<evidence type="ECO:0000313" key="2">
    <source>
        <dbReference type="Proteomes" id="UP000449193"/>
    </source>
</evidence>
<dbReference type="EMBL" id="WMZR01000010">
    <property type="protein sequence ID" value="MTS51740.1"/>
    <property type="molecule type" value="Genomic_DNA"/>
</dbReference>
<protein>
    <submittedName>
        <fullName evidence="1">Uncharacterized protein</fullName>
    </submittedName>
</protein>
<accession>A0A6I3QE87</accession>
<organism evidence="1 2">
    <name type="scientific">Ruthenibacterium lactatiformans</name>
    <dbReference type="NCBI Taxonomy" id="1550024"/>
    <lineage>
        <taxon>Bacteria</taxon>
        <taxon>Bacillati</taxon>
        <taxon>Bacillota</taxon>
        <taxon>Clostridia</taxon>
        <taxon>Eubacteriales</taxon>
        <taxon>Oscillospiraceae</taxon>
        <taxon>Ruthenibacterium</taxon>
    </lineage>
</organism>
<sequence>MFAFRVPLTGEHVIEVRYGVWADFMTIRKVEKVNPGYAQDGGEVVNWFDKPEEATREGYFSILDMIEDIKKKPRPPSCWMMSWPK</sequence>
<proteinExistence type="predicted"/>
<gene>
    <name evidence="1" type="ORF">GMD52_09325</name>
</gene>
<comment type="caution">
    <text evidence="1">The sequence shown here is derived from an EMBL/GenBank/DDBJ whole genome shotgun (WGS) entry which is preliminary data.</text>
</comment>
<dbReference type="Proteomes" id="UP000449193">
    <property type="component" value="Unassembled WGS sequence"/>
</dbReference>
<dbReference type="AlphaFoldDB" id="A0A6I3QE87"/>
<name>A0A6I3QE87_9FIRM</name>
<reference evidence="1 2" key="1">
    <citation type="journal article" date="2019" name="Nat. Med.">
        <title>A library of human gut bacterial isolates paired with longitudinal multiomics data enables mechanistic microbiome research.</title>
        <authorList>
            <person name="Poyet M."/>
            <person name="Groussin M."/>
            <person name="Gibbons S.M."/>
            <person name="Avila-Pacheco J."/>
            <person name="Jiang X."/>
            <person name="Kearney S.M."/>
            <person name="Perrotta A.R."/>
            <person name="Berdy B."/>
            <person name="Zhao S."/>
            <person name="Lieberman T.D."/>
            <person name="Swanson P.K."/>
            <person name="Smith M."/>
            <person name="Roesemann S."/>
            <person name="Alexander J.E."/>
            <person name="Rich S.A."/>
            <person name="Livny J."/>
            <person name="Vlamakis H."/>
            <person name="Clish C."/>
            <person name="Bullock K."/>
            <person name="Deik A."/>
            <person name="Scott J."/>
            <person name="Pierce K.A."/>
            <person name="Xavier R.J."/>
            <person name="Alm E.J."/>
        </authorList>
    </citation>
    <scope>NUCLEOTIDE SEQUENCE [LARGE SCALE GENOMIC DNA]</scope>
    <source>
        <strain evidence="1 2">BIOML-A7</strain>
    </source>
</reference>
<dbReference type="RefSeq" id="WP_155201310.1">
    <property type="nucleotide sequence ID" value="NZ_WMZL01000008.1"/>
</dbReference>